<protein>
    <recommendedName>
        <fullName evidence="1">Phosphodiester glycosidase domain-containing protein</fullName>
    </recommendedName>
</protein>
<proteinExistence type="predicted"/>
<feature type="domain" description="Phosphodiester glycosidase" evidence="1">
    <location>
        <begin position="112"/>
        <end position="252"/>
    </location>
</feature>
<dbReference type="Pfam" id="PF09992">
    <property type="entry name" value="NAGPA"/>
    <property type="match status" value="1"/>
</dbReference>
<evidence type="ECO:0000313" key="3">
    <source>
        <dbReference type="Proteomes" id="UP001354989"/>
    </source>
</evidence>
<dbReference type="RefSeq" id="WP_338396586.1">
    <property type="nucleotide sequence ID" value="NZ_AP025292.1"/>
</dbReference>
<dbReference type="InterPro" id="IPR018711">
    <property type="entry name" value="NAGPA"/>
</dbReference>
<evidence type="ECO:0000259" key="1">
    <source>
        <dbReference type="Pfam" id="PF09992"/>
    </source>
</evidence>
<gene>
    <name evidence="2" type="ORF">PEPS_13880</name>
</gene>
<dbReference type="EMBL" id="AP025292">
    <property type="protein sequence ID" value="BDC99107.1"/>
    <property type="molecule type" value="Genomic_DNA"/>
</dbReference>
<reference evidence="2 3" key="1">
    <citation type="submission" date="2021-12" db="EMBL/GenBank/DDBJ databases">
        <title>Genome sequencing of bacteria with rrn-lacking chromosome and rrn-plasmid.</title>
        <authorList>
            <person name="Anda M."/>
            <person name="Iwasaki W."/>
        </authorList>
    </citation>
    <scope>NUCLEOTIDE SEQUENCE [LARGE SCALE GENOMIC DNA]</scope>
    <source>
        <strain evidence="2 3">NBRC 101262</strain>
    </source>
</reference>
<keyword evidence="3" id="KW-1185">Reference proteome</keyword>
<accession>A0ABN6L7B3</accession>
<evidence type="ECO:0000313" key="2">
    <source>
        <dbReference type="EMBL" id="BDC99107.1"/>
    </source>
</evidence>
<name>A0ABN6L7B3_9BACT</name>
<sequence length="308" mass="34814">MLKNFKAKVLLILVFLVFYFLFKPIEKLHYVFQSNGAIQPITSKLQRVVYQSADVEIRQIDLVRQNNAPLSDFVNELNKPKLYFFKFKKNDHNFKVSLDKQGNTTGDLVKGNTIFAINSSFYDKELQSLGEVVVDGQSKGHASRSSGFFKVINGKAVAGPKSIFSGLDDQVEYACQAHPSVMKDGHIWSYILNEDQQIAAWKRLTYRNLCGMDADGNICFLVSADGGLLSVKEIAEIADQLGVKTATLLDAGVALQYCFDDGDYYLSFYTYNNVINLGHKFDELFISMTKKRFFNSSPVFINYQRSSE</sequence>
<organism evidence="2 3">
    <name type="scientific">Persicobacter psychrovividus</name>
    <dbReference type="NCBI Taxonomy" id="387638"/>
    <lineage>
        <taxon>Bacteria</taxon>
        <taxon>Pseudomonadati</taxon>
        <taxon>Bacteroidota</taxon>
        <taxon>Cytophagia</taxon>
        <taxon>Cytophagales</taxon>
        <taxon>Persicobacteraceae</taxon>
        <taxon>Persicobacter</taxon>
    </lineage>
</organism>
<dbReference type="Proteomes" id="UP001354989">
    <property type="component" value="Chromosome"/>
</dbReference>